<reference evidence="2 3" key="1">
    <citation type="submission" date="2024-02" db="EMBL/GenBank/DDBJ databases">
        <title>Chromosome-level genome assembly of the Eurasian Minnow (Phoxinus phoxinus).</title>
        <authorList>
            <person name="Oriowo T.O."/>
            <person name="Martin S."/>
            <person name="Stange M."/>
            <person name="Chrysostomakis Y."/>
            <person name="Brown T."/>
            <person name="Winkler S."/>
            <person name="Kukowka S."/>
            <person name="Myers E.W."/>
            <person name="Bohne A."/>
        </authorList>
    </citation>
    <scope>NUCLEOTIDE SEQUENCE [LARGE SCALE GENOMIC DNA]</scope>
    <source>
        <strain evidence="2">ZFMK-TIS-60720</strain>
        <tissue evidence="2">Whole Organism</tissue>
    </source>
</reference>
<name>A0AAN9D6Y1_9TELE</name>
<dbReference type="EMBL" id="JAYKXH010000007">
    <property type="protein sequence ID" value="KAK7162488.1"/>
    <property type="molecule type" value="Genomic_DNA"/>
</dbReference>
<sequence>MQQNSIQVLCCPGQHILQQTHHDCCYTVCCTLSATVETKSGITLMEGTLYDFQRIRVIDMQITVNVTPALKSFSSLAASMTSFSSLAASMTSFSSLAASMTSFSSLAASMTSFSSLAGSMTSIWCLAAVWTVLCLKILGYRAVGCLFF</sequence>
<keyword evidence="1" id="KW-1133">Transmembrane helix</keyword>
<comment type="caution">
    <text evidence="2">The sequence shown here is derived from an EMBL/GenBank/DDBJ whole genome shotgun (WGS) entry which is preliminary data.</text>
</comment>
<proteinExistence type="predicted"/>
<keyword evidence="1" id="KW-0472">Membrane</keyword>
<keyword evidence="1" id="KW-0812">Transmembrane</keyword>
<accession>A0AAN9D6Y1</accession>
<evidence type="ECO:0000313" key="3">
    <source>
        <dbReference type="Proteomes" id="UP001364617"/>
    </source>
</evidence>
<organism evidence="2 3">
    <name type="scientific">Phoxinus phoxinus</name>
    <name type="common">Eurasian minnow</name>
    <dbReference type="NCBI Taxonomy" id="58324"/>
    <lineage>
        <taxon>Eukaryota</taxon>
        <taxon>Metazoa</taxon>
        <taxon>Chordata</taxon>
        <taxon>Craniata</taxon>
        <taxon>Vertebrata</taxon>
        <taxon>Euteleostomi</taxon>
        <taxon>Actinopterygii</taxon>
        <taxon>Neopterygii</taxon>
        <taxon>Teleostei</taxon>
        <taxon>Ostariophysi</taxon>
        <taxon>Cypriniformes</taxon>
        <taxon>Leuciscidae</taxon>
        <taxon>Phoxininae</taxon>
        <taxon>Phoxinus</taxon>
    </lineage>
</organism>
<feature type="transmembrane region" description="Helical" evidence="1">
    <location>
        <begin position="116"/>
        <end position="138"/>
    </location>
</feature>
<gene>
    <name evidence="2" type="ORF">R3I93_006717</name>
</gene>
<protein>
    <submittedName>
        <fullName evidence="2">Uncharacterized protein</fullName>
    </submittedName>
</protein>
<evidence type="ECO:0000256" key="1">
    <source>
        <dbReference type="SAM" id="Phobius"/>
    </source>
</evidence>
<dbReference type="AlphaFoldDB" id="A0AAN9D6Y1"/>
<dbReference type="Proteomes" id="UP001364617">
    <property type="component" value="Unassembled WGS sequence"/>
</dbReference>
<keyword evidence="3" id="KW-1185">Reference proteome</keyword>
<feature type="transmembrane region" description="Helical" evidence="1">
    <location>
        <begin position="76"/>
        <end position="96"/>
    </location>
</feature>
<evidence type="ECO:0000313" key="2">
    <source>
        <dbReference type="EMBL" id="KAK7162488.1"/>
    </source>
</evidence>